<accession>A0A1I5ZD58</accession>
<dbReference type="EMBL" id="FOXM01000037">
    <property type="protein sequence ID" value="SFQ54381.1"/>
    <property type="molecule type" value="Genomic_DNA"/>
</dbReference>
<reference evidence="2" key="1">
    <citation type="submission" date="2016-10" db="EMBL/GenBank/DDBJ databases">
        <authorList>
            <person name="Varghese N."/>
            <person name="Submissions S."/>
        </authorList>
    </citation>
    <scope>NUCLEOTIDE SEQUENCE [LARGE SCALE GENOMIC DNA]</scope>
    <source>
        <strain evidence="2">JCM 18195</strain>
    </source>
</reference>
<proteinExistence type="predicted"/>
<evidence type="ECO:0000313" key="1">
    <source>
        <dbReference type="EMBL" id="SFQ54381.1"/>
    </source>
</evidence>
<organism evidence="1 2">
    <name type="scientific">Geopseudomonas sagittaria</name>
    <dbReference type="NCBI Taxonomy" id="1135990"/>
    <lineage>
        <taxon>Bacteria</taxon>
        <taxon>Pseudomonadati</taxon>
        <taxon>Pseudomonadota</taxon>
        <taxon>Gammaproteobacteria</taxon>
        <taxon>Pseudomonadales</taxon>
        <taxon>Pseudomonadaceae</taxon>
        <taxon>Geopseudomonas</taxon>
    </lineage>
</organism>
<evidence type="ECO:0000313" key="2">
    <source>
        <dbReference type="Proteomes" id="UP000243084"/>
    </source>
</evidence>
<protein>
    <submittedName>
        <fullName evidence="1">Uncharacterized protein</fullName>
    </submittedName>
</protein>
<dbReference type="AlphaFoldDB" id="A0A1I5ZD58"/>
<dbReference type="RefSeq" id="WP_092435817.1">
    <property type="nucleotide sequence ID" value="NZ_FOXM01000037.1"/>
</dbReference>
<keyword evidence="2" id="KW-1185">Reference proteome</keyword>
<dbReference type="OrthoDB" id="6907853at2"/>
<gene>
    <name evidence="1" type="ORF">SAMN05216229_1372</name>
</gene>
<dbReference type="Proteomes" id="UP000243084">
    <property type="component" value="Unassembled WGS sequence"/>
</dbReference>
<sequence length="121" mass="13599">MQTYLVGLQYHEPESYALWKNGVVEDYESSTGIFVKAKSEGEALAWGMEVANAVLRAANNDSGLSAGTFGYECWIEHNPEKSDWQHCLSFFQEVAVGELPNIEKMSAFAYSVWCKENGIEY</sequence>
<name>A0A1I5ZD58_9GAMM</name>